<feature type="domain" description="Beta-lactamase-related" evidence="2">
    <location>
        <begin position="75"/>
        <end position="335"/>
    </location>
</feature>
<organism evidence="3 4">
    <name type="scientific">Arenivirga flava</name>
    <dbReference type="NCBI Taxonomy" id="1930060"/>
    <lineage>
        <taxon>Bacteria</taxon>
        <taxon>Bacillati</taxon>
        <taxon>Actinomycetota</taxon>
        <taxon>Actinomycetes</taxon>
        <taxon>Micrococcales</taxon>
        <taxon>Microbacteriaceae</taxon>
        <taxon>Arenivirga</taxon>
    </lineage>
</organism>
<sequence>MKPARIIAGIAAAGVLAAGLLTMPRPPATPTEATGDTALGERLLALAGDGYHPRLSAVVVDDVSGEPSTRAAHLGADDGTEYEIGSVTKTMTGALLAVAVGLGEVEEGTRVGDLLEITGDAGDVTLLELATHTSGLPRLPAEPGLMLRAMLAQFTAADPYAGTTARDVAVAASSSSVEGRGSYEYSNLGAALLGHALAAAAGTDYGDLIRSRLIEPLALDATHYPGGEVAADAPLGFTASGRVADAWADDGYGPAGGVRATAPDLAAYAVATVRGEAPGSSATEPRADAGGDQRIGYGWHTDADGLLWHNGGTGGFSSMVAYDPASDRLAVVLGASTASVDAIAEGLLS</sequence>
<dbReference type="AlphaFoldDB" id="A0AA37UL24"/>
<accession>A0AA37UL24</accession>
<dbReference type="InterPro" id="IPR001466">
    <property type="entry name" value="Beta-lactam-related"/>
</dbReference>
<dbReference type="Proteomes" id="UP001157160">
    <property type="component" value="Unassembled WGS sequence"/>
</dbReference>
<protein>
    <submittedName>
        <fullName evidence="3">Serine hydrolase</fullName>
    </submittedName>
</protein>
<gene>
    <name evidence="3" type="ORF">GCM10025874_29010</name>
</gene>
<dbReference type="RefSeq" id="WP_284233939.1">
    <property type="nucleotide sequence ID" value="NZ_BSUL01000001.1"/>
</dbReference>
<proteinExistence type="predicted"/>
<dbReference type="Gene3D" id="3.40.710.10">
    <property type="entry name" value="DD-peptidase/beta-lactamase superfamily"/>
    <property type="match status" value="1"/>
</dbReference>
<keyword evidence="4" id="KW-1185">Reference proteome</keyword>
<evidence type="ECO:0000256" key="1">
    <source>
        <dbReference type="SAM" id="SignalP"/>
    </source>
</evidence>
<dbReference type="SUPFAM" id="SSF56601">
    <property type="entry name" value="beta-lactamase/transpeptidase-like"/>
    <property type="match status" value="1"/>
</dbReference>
<dbReference type="PANTHER" id="PTHR46825:SF7">
    <property type="entry name" value="D-ALANYL-D-ALANINE CARBOXYPEPTIDASE"/>
    <property type="match status" value="1"/>
</dbReference>
<feature type="chain" id="PRO_5041350515" evidence="1">
    <location>
        <begin position="18"/>
        <end position="349"/>
    </location>
</feature>
<dbReference type="EMBL" id="BSUL01000001">
    <property type="protein sequence ID" value="GMA29648.1"/>
    <property type="molecule type" value="Genomic_DNA"/>
</dbReference>
<keyword evidence="1" id="KW-0732">Signal</keyword>
<dbReference type="Pfam" id="PF00144">
    <property type="entry name" value="Beta-lactamase"/>
    <property type="match status" value="1"/>
</dbReference>
<dbReference type="PANTHER" id="PTHR46825">
    <property type="entry name" value="D-ALANYL-D-ALANINE-CARBOXYPEPTIDASE/ENDOPEPTIDASE AMPH"/>
    <property type="match status" value="1"/>
</dbReference>
<dbReference type="GO" id="GO:0016787">
    <property type="term" value="F:hydrolase activity"/>
    <property type="evidence" value="ECO:0007669"/>
    <property type="project" value="UniProtKB-KW"/>
</dbReference>
<dbReference type="InterPro" id="IPR050491">
    <property type="entry name" value="AmpC-like"/>
</dbReference>
<keyword evidence="3" id="KW-0378">Hydrolase</keyword>
<evidence type="ECO:0000313" key="3">
    <source>
        <dbReference type="EMBL" id="GMA29648.1"/>
    </source>
</evidence>
<feature type="signal peptide" evidence="1">
    <location>
        <begin position="1"/>
        <end position="17"/>
    </location>
</feature>
<comment type="caution">
    <text evidence="3">The sequence shown here is derived from an EMBL/GenBank/DDBJ whole genome shotgun (WGS) entry which is preliminary data.</text>
</comment>
<name>A0AA37UL24_9MICO</name>
<evidence type="ECO:0000313" key="4">
    <source>
        <dbReference type="Proteomes" id="UP001157160"/>
    </source>
</evidence>
<dbReference type="InterPro" id="IPR012338">
    <property type="entry name" value="Beta-lactam/transpept-like"/>
</dbReference>
<reference evidence="3 4" key="1">
    <citation type="journal article" date="2014" name="Int. J. Syst. Evol. Microbiol.">
        <title>Complete genome sequence of Corynebacterium casei LMG S-19264T (=DSM 44701T), isolated from a smear-ripened cheese.</title>
        <authorList>
            <consortium name="US DOE Joint Genome Institute (JGI-PGF)"/>
            <person name="Walter F."/>
            <person name="Albersmeier A."/>
            <person name="Kalinowski J."/>
            <person name="Ruckert C."/>
        </authorList>
    </citation>
    <scope>NUCLEOTIDE SEQUENCE [LARGE SCALE GENOMIC DNA]</scope>
    <source>
        <strain evidence="3 4">NBRC 112289</strain>
    </source>
</reference>
<evidence type="ECO:0000259" key="2">
    <source>
        <dbReference type="Pfam" id="PF00144"/>
    </source>
</evidence>